<dbReference type="Proteomes" id="UP000484885">
    <property type="component" value="Unassembled WGS sequence"/>
</dbReference>
<feature type="domain" description="SUF system FeS cluster assembly SufBD core" evidence="1">
    <location>
        <begin position="153"/>
        <end position="376"/>
    </location>
</feature>
<evidence type="ECO:0000259" key="1">
    <source>
        <dbReference type="Pfam" id="PF01458"/>
    </source>
</evidence>
<keyword evidence="3" id="KW-1185">Reference proteome</keyword>
<dbReference type="InterPro" id="IPR055346">
    <property type="entry name" value="Fe-S_cluster_assembly_SufBD"/>
</dbReference>
<dbReference type="AlphaFoldDB" id="A0A845VH92"/>
<dbReference type="PANTHER" id="PTHR43575">
    <property type="entry name" value="PROTEIN ABCI7, CHLOROPLASTIC"/>
    <property type="match status" value="1"/>
</dbReference>
<evidence type="ECO:0000313" key="3">
    <source>
        <dbReference type="Proteomes" id="UP000484885"/>
    </source>
</evidence>
<evidence type="ECO:0000313" key="2">
    <source>
        <dbReference type="EMBL" id="NDY96569.1"/>
    </source>
</evidence>
<dbReference type="SUPFAM" id="SSF101960">
    <property type="entry name" value="Stabilizer of iron transporter SufD"/>
    <property type="match status" value="1"/>
</dbReference>
<dbReference type="GO" id="GO:0016226">
    <property type="term" value="P:iron-sulfur cluster assembly"/>
    <property type="evidence" value="ECO:0007669"/>
    <property type="project" value="InterPro"/>
</dbReference>
<dbReference type="EMBL" id="JAAGSC010000043">
    <property type="protein sequence ID" value="NDY96569.1"/>
    <property type="molecule type" value="Genomic_DNA"/>
</dbReference>
<gene>
    <name evidence="2" type="ORF">G3I74_12585</name>
</gene>
<name>A0A845VH92_9GAMM</name>
<comment type="caution">
    <text evidence="2">The sequence shown here is derived from an EMBL/GenBank/DDBJ whole genome shotgun (WGS) entry which is preliminary data.</text>
</comment>
<accession>A0A845VH92</accession>
<dbReference type="Pfam" id="PF01458">
    <property type="entry name" value="SUFBD_core"/>
    <property type="match status" value="1"/>
</dbReference>
<organism evidence="2 3">
    <name type="scientific">Wenzhouxiangella limi</name>
    <dbReference type="NCBI Taxonomy" id="2707351"/>
    <lineage>
        <taxon>Bacteria</taxon>
        <taxon>Pseudomonadati</taxon>
        <taxon>Pseudomonadota</taxon>
        <taxon>Gammaproteobacteria</taxon>
        <taxon>Chromatiales</taxon>
        <taxon>Wenzhouxiangellaceae</taxon>
        <taxon>Wenzhouxiangella</taxon>
    </lineage>
</organism>
<dbReference type="InterPro" id="IPR037284">
    <property type="entry name" value="SUF_FeS_clus_asmbl_SufBD_sf"/>
</dbReference>
<protein>
    <submittedName>
        <fullName evidence="2">SufD family Fe-S cluster assembly protein</fullName>
    </submittedName>
</protein>
<dbReference type="PANTHER" id="PTHR43575:SF1">
    <property type="entry name" value="PROTEIN ABCI7, CHLOROPLASTIC"/>
    <property type="match status" value="1"/>
</dbReference>
<dbReference type="InterPro" id="IPR000825">
    <property type="entry name" value="SUF_FeS_clus_asmbl_SufBD_core"/>
</dbReference>
<reference evidence="2 3" key="1">
    <citation type="submission" date="2020-02" db="EMBL/GenBank/DDBJ databases">
        <authorList>
            <person name="Zhang X.-Y."/>
        </authorList>
    </citation>
    <scope>NUCLEOTIDE SEQUENCE [LARGE SCALE GENOMIC DNA]</scope>
    <source>
        <strain evidence="2 3">C33</strain>
    </source>
</reference>
<dbReference type="RefSeq" id="WP_164211959.1">
    <property type="nucleotide sequence ID" value="NZ_JAAGSC010000043.1"/>
</dbReference>
<sequence>MSAILEQLAPESTLADDRYADIRRRAHQRLMQHGFPDLKTEAWKYTSLKLLEKRELSTASGDVVASPEALPFSADVIRFDGGLVDEAPTNLPAGVRLEPIDPVELVNLDYGDRAGAMAWLNLARFEQAWKLVIESVLDRPLVLAMTLPEGFSASVHPRLKIEVASGAEAVLIEQQRDHGEGLVNIVQDIELQRGARLRHVISRRNAGSVWVQRTRVSVAADADYRCCALELAGRLVRQDLAVHLLEDGANGEIDGVAFVDSRQHVDWHTAIDHEVGHTNSRESFRILADGSGVGVFNGRIHIQRGADDSHSDLNTANLLLSENARINTKPELEIYAEEVTASHGATIGQLEDSALFYLRSRGLPVDQAMALLKFGFAAAPLEQAQPAAVREWLNADLHSVL</sequence>
<proteinExistence type="predicted"/>